<accession>D4N0R3</accession>
<dbReference type="Proteomes" id="UP000008960">
    <property type="component" value="Chromosome"/>
</dbReference>
<dbReference type="InterPro" id="IPR055635">
    <property type="entry name" value="DUF7211"/>
</dbReference>
<gene>
    <name evidence="1" type="ORF">CL2_15170</name>
</gene>
<evidence type="ECO:0000313" key="1">
    <source>
        <dbReference type="EMBL" id="CBL38458.1"/>
    </source>
</evidence>
<evidence type="ECO:0000313" key="2">
    <source>
        <dbReference type="Proteomes" id="UP000008960"/>
    </source>
</evidence>
<reference evidence="1 2" key="2">
    <citation type="submission" date="2010-03" db="EMBL/GenBank/DDBJ databases">
        <authorList>
            <person name="Pajon A."/>
        </authorList>
    </citation>
    <scope>NUCLEOTIDE SEQUENCE [LARGE SCALE GENOMIC DNA]</scope>
    <source>
        <strain evidence="1 2">SSC/2</strain>
    </source>
</reference>
<proteinExistence type="predicted"/>
<name>D4N0R3_ANAHA</name>
<dbReference type="EMBL" id="FP929061">
    <property type="protein sequence ID" value="CBL38458.1"/>
    <property type="molecule type" value="Genomic_DNA"/>
</dbReference>
<sequence length="146" mass="16964">MTQNELYHHGVLGMKWGVRRYHNRDGTLNERGRRKAAKLENRYSDLTNGRNIRKKKISKGMNDKPVKAMSDVELKQKVNRLRLEKDYLDLNKQVSNIEHKTISKGQKQVSKIANKAIDEILVGSTIKVGKDLFTKELRKSFKTKKD</sequence>
<organism evidence="1 2">
    <name type="scientific">Anaerostipes hadrus</name>
    <dbReference type="NCBI Taxonomy" id="649756"/>
    <lineage>
        <taxon>Bacteria</taxon>
        <taxon>Bacillati</taxon>
        <taxon>Bacillota</taxon>
        <taxon>Clostridia</taxon>
        <taxon>Lachnospirales</taxon>
        <taxon>Lachnospiraceae</taxon>
        <taxon>Anaerostipes</taxon>
    </lineage>
</organism>
<dbReference type="KEGG" id="bprl:CL2_15170"/>
<dbReference type="Pfam" id="PF23847">
    <property type="entry name" value="DUF7211"/>
    <property type="match status" value="1"/>
</dbReference>
<protein>
    <submittedName>
        <fullName evidence="1">Uncharacterized protein</fullName>
    </submittedName>
</protein>
<dbReference type="RefSeq" id="WP_008390860.1">
    <property type="nucleotide sequence ID" value="NC_021016.1"/>
</dbReference>
<reference evidence="1 2" key="1">
    <citation type="submission" date="2010-03" db="EMBL/GenBank/DDBJ databases">
        <title>The genome sequence of Clostridiales sp. SSC/2.</title>
        <authorList>
            <consortium name="metaHIT consortium -- http://www.metahit.eu/"/>
            <person name="Pajon A."/>
            <person name="Turner K."/>
            <person name="Parkhill J."/>
            <person name="Duncan S."/>
            <person name="Flint H."/>
        </authorList>
    </citation>
    <scope>NUCLEOTIDE SEQUENCE [LARGE SCALE GENOMIC DNA]</scope>
    <source>
        <strain evidence="1 2">SSC/2</strain>
    </source>
</reference>
<dbReference type="AlphaFoldDB" id="D4N0R3"/>